<sequence>MSESMDTMIRRSWTPAASIEETLALWAASLPEIKKWIRPLFTQERWRHLGWLLVTQPAQVL</sequence>
<protein>
    <submittedName>
        <fullName evidence="1">Uncharacterized protein</fullName>
    </submittedName>
</protein>
<accession>A0A2U8P1A4</accession>
<reference evidence="1 2" key="2">
    <citation type="journal article" date="2017" name="Syst. Appl. Microbiol.">
        <title>Soybeans inoculated with root zone soils of Canadian native legumes harbour diverse and novel Bradyrhizobium spp. that possess agricultural potential.</title>
        <authorList>
            <person name="Bromfield E.S.P."/>
            <person name="Cloutier S."/>
            <person name="Tambong J.T."/>
            <person name="Tran Thi T.V."/>
        </authorList>
    </citation>
    <scope>NUCLEOTIDE SEQUENCE [LARGE SCALE GENOMIC DNA]</scope>
    <source>
        <strain evidence="1 2">OO99</strain>
    </source>
</reference>
<reference evidence="1 2" key="1">
    <citation type="journal article" date="2014" name="Int. J. Syst. Evol. Microbiol.">
        <title>Bradyrhizobium ottawaense sp. nov., a symbiotic nitrogen fixing bacterium from root nodules of soybeans in Canada.</title>
        <authorList>
            <person name="Yu X."/>
            <person name="Cloutier S."/>
            <person name="Tambong J.T."/>
            <person name="Bromfield E.S."/>
        </authorList>
    </citation>
    <scope>NUCLEOTIDE SEQUENCE [LARGE SCALE GENOMIC DNA]</scope>
    <source>
        <strain evidence="1 2">OO99</strain>
    </source>
</reference>
<name>A0A2U8P1A4_9BRAD</name>
<organism evidence="1 2">
    <name type="scientific">Bradyrhizobium ottawaense</name>
    <dbReference type="NCBI Taxonomy" id="931866"/>
    <lineage>
        <taxon>Bacteria</taxon>
        <taxon>Pseudomonadati</taxon>
        <taxon>Pseudomonadota</taxon>
        <taxon>Alphaproteobacteria</taxon>
        <taxon>Hyphomicrobiales</taxon>
        <taxon>Nitrobacteraceae</taxon>
        <taxon>Bradyrhizobium</taxon>
    </lineage>
</organism>
<dbReference type="Proteomes" id="UP000215703">
    <property type="component" value="Chromosome"/>
</dbReference>
<dbReference type="EMBL" id="CP029425">
    <property type="protein sequence ID" value="AWL91418.1"/>
    <property type="molecule type" value="Genomic_DNA"/>
</dbReference>
<evidence type="ECO:0000313" key="2">
    <source>
        <dbReference type="Proteomes" id="UP000215703"/>
    </source>
</evidence>
<evidence type="ECO:0000313" key="1">
    <source>
        <dbReference type="EMBL" id="AWL91418.1"/>
    </source>
</evidence>
<dbReference type="AlphaFoldDB" id="A0A2U8P1A4"/>
<proteinExistence type="predicted"/>
<gene>
    <name evidence="1" type="ORF">CIT37_03305</name>
</gene>